<dbReference type="PANTHER" id="PTHR33877">
    <property type="entry name" value="SLL1193 PROTEIN"/>
    <property type="match status" value="1"/>
</dbReference>
<dbReference type="CDD" id="cd00085">
    <property type="entry name" value="HNHc"/>
    <property type="match status" value="1"/>
</dbReference>
<keyword evidence="3" id="KW-0540">Nuclease</keyword>
<dbReference type="InterPro" id="IPR002711">
    <property type="entry name" value="HNH"/>
</dbReference>
<organism evidence="3 4">
    <name type="scientific">Moraxella lacunata</name>
    <dbReference type="NCBI Taxonomy" id="477"/>
    <lineage>
        <taxon>Bacteria</taxon>
        <taxon>Pseudomonadati</taxon>
        <taxon>Pseudomonadota</taxon>
        <taxon>Gammaproteobacteria</taxon>
        <taxon>Moraxellales</taxon>
        <taxon>Moraxellaceae</taxon>
        <taxon>Moraxella</taxon>
    </lineage>
</organism>
<comment type="caution">
    <text evidence="3">The sequence shown here is derived from an EMBL/GenBank/DDBJ whole genome shotgun (WGS) entry which is preliminary data.</text>
</comment>
<reference evidence="4" key="1">
    <citation type="submission" date="2017-03" db="EMBL/GenBank/DDBJ databases">
        <title>Draft genome sequence of Moraxella equi CCUG 4950T type strain.</title>
        <authorList>
            <person name="Salva-Serra F."/>
            <person name="Engstrom-Jakobsson H."/>
            <person name="Thorell K."/>
            <person name="Jaen-Luchoro D."/>
            <person name="Gonzales-Siles L."/>
            <person name="Karlsson R."/>
            <person name="Yazdan S."/>
            <person name="Boulund F."/>
            <person name="Johnning A."/>
            <person name="Engstrand L."/>
            <person name="Kristiansson E."/>
            <person name="Moore E."/>
        </authorList>
    </citation>
    <scope>NUCLEOTIDE SEQUENCE [LARGE SCALE GENOMIC DNA]</scope>
    <source>
        <strain evidence="4">CCUG 4441</strain>
    </source>
</reference>
<feature type="region of interest" description="Disordered" evidence="1">
    <location>
        <begin position="1"/>
        <end position="29"/>
    </location>
</feature>
<dbReference type="GO" id="GO:0008270">
    <property type="term" value="F:zinc ion binding"/>
    <property type="evidence" value="ECO:0007669"/>
    <property type="project" value="InterPro"/>
</dbReference>
<feature type="domain" description="HNH nuclease" evidence="2">
    <location>
        <begin position="34"/>
        <end position="85"/>
    </location>
</feature>
<dbReference type="Pfam" id="PF01844">
    <property type="entry name" value="HNH"/>
    <property type="match status" value="1"/>
</dbReference>
<evidence type="ECO:0000256" key="1">
    <source>
        <dbReference type="SAM" id="MobiDB-lite"/>
    </source>
</evidence>
<keyword evidence="3" id="KW-0255">Endonuclease</keyword>
<gene>
    <name evidence="3" type="ORF">B5J94_07080</name>
</gene>
<dbReference type="GO" id="GO:0004519">
    <property type="term" value="F:endonuclease activity"/>
    <property type="evidence" value="ECO:0007669"/>
    <property type="project" value="UniProtKB-KW"/>
</dbReference>
<dbReference type="GO" id="GO:0003676">
    <property type="term" value="F:nucleic acid binding"/>
    <property type="evidence" value="ECO:0007669"/>
    <property type="project" value="InterPro"/>
</dbReference>
<sequence length="102" mass="11431">MAKLTTLPPRLKPTQSHTPKRNWGKGRGGRAWRRLRDEILARDNYTCRCCGRVGGRLELDHIINTAVGGTDDPTNLQILCYDCHKQKTHTESTVGGIKQFSG</sequence>
<evidence type="ECO:0000313" key="4">
    <source>
        <dbReference type="Proteomes" id="UP000191025"/>
    </source>
</evidence>
<protein>
    <submittedName>
        <fullName evidence="3">HNH endonuclease</fullName>
    </submittedName>
</protein>
<dbReference type="InterPro" id="IPR003615">
    <property type="entry name" value="HNH_nuc"/>
</dbReference>
<dbReference type="EMBL" id="MXAN01000049">
    <property type="protein sequence ID" value="OPH36488.1"/>
    <property type="molecule type" value="Genomic_DNA"/>
</dbReference>
<dbReference type="Proteomes" id="UP000191025">
    <property type="component" value="Unassembled WGS sequence"/>
</dbReference>
<evidence type="ECO:0000313" key="3">
    <source>
        <dbReference type="EMBL" id="OPH36488.1"/>
    </source>
</evidence>
<dbReference type="SMART" id="SM00507">
    <property type="entry name" value="HNHc"/>
    <property type="match status" value="1"/>
</dbReference>
<dbReference type="AlphaFoldDB" id="A0A1V4GVS0"/>
<accession>A0A1V4GVS0</accession>
<keyword evidence="3" id="KW-0378">Hydrolase</keyword>
<dbReference type="RefSeq" id="WP_062498510.1">
    <property type="nucleotide sequence ID" value="NZ_MXAN01000049.1"/>
</dbReference>
<evidence type="ECO:0000259" key="2">
    <source>
        <dbReference type="SMART" id="SM00507"/>
    </source>
</evidence>
<proteinExistence type="predicted"/>
<dbReference type="PANTHER" id="PTHR33877:SF2">
    <property type="entry name" value="OS07G0170200 PROTEIN"/>
    <property type="match status" value="1"/>
</dbReference>
<dbReference type="InterPro" id="IPR052892">
    <property type="entry name" value="NA-targeting_endonuclease"/>
</dbReference>
<dbReference type="Gene3D" id="1.10.30.50">
    <property type="match status" value="1"/>
</dbReference>
<feature type="compositionally biased region" description="Basic residues" evidence="1">
    <location>
        <begin position="18"/>
        <end position="29"/>
    </location>
</feature>
<name>A0A1V4GVS0_MORLA</name>